<keyword evidence="3" id="KW-1185">Reference proteome</keyword>
<evidence type="ECO:0000313" key="2">
    <source>
        <dbReference type="EMBL" id="GAA4362124.1"/>
    </source>
</evidence>
<dbReference type="EMBL" id="BAABGZ010000064">
    <property type="protein sequence ID" value="GAA4362124.1"/>
    <property type="molecule type" value="Genomic_DNA"/>
</dbReference>
<dbReference type="RefSeq" id="WP_345236882.1">
    <property type="nucleotide sequence ID" value="NZ_BAABGZ010000064.1"/>
</dbReference>
<feature type="domain" description="Bacteriophage T5 Orf172 DNA-binding" evidence="1">
    <location>
        <begin position="220"/>
        <end position="304"/>
    </location>
</feature>
<name>A0ABP8ILA5_9BACT</name>
<dbReference type="Pfam" id="PF10544">
    <property type="entry name" value="T5orf172"/>
    <property type="match status" value="1"/>
</dbReference>
<sequence length="312" mass="34896">MARFIARAEAVHGIGTYDYSQAVYVHSTQKLTIICPLHGPFEQTPNGHAGTRRGCPKCGIERAAQKLRFTTAHFITRARAIHGSGTYDYSQAVYTGSVDKVKILCPKHGAFELLAQHHLRGAGCSHCSRSKTAERQRLNTATFIAKAQAVHGVGRYDYTQTIYTDSRIKVTIICPEHGAFEQIPRSHGAGQGCLLCGNEVKTRHSRLGWAVATANQPSILYFLKVYNEIETFYKVGVTRRSIQARYRNLFRKSGYQYEVLASYTSVNAAAIGEWEKSILDTFAHLRYRPKRAFGGRTECFSSAYEILAVFPF</sequence>
<proteinExistence type="predicted"/>
<organism evidence="2 3">
    <name type="scientific">Hymenobacter saemangeumensis</name>
    <dbReference type="NCBI Taxonomy" id="1084522"/>
    <lineage>
        <taxon>Bacteria</taxon>
        <taxon>Pseudomonadati</taxon>
        <taxon>Bacteroidota</taxon>
        <taxon>Cytophagia</taxon>
        <taxon>Cytophagales</taxon>
        <taxon>Hymenobacteraceae</taxon>
        <taxon>Hymenobacter</taxon>
    </lineage>
</organism>
<reference evidence="3" key="1">
    <citation type="journal article" date="2019" name="Int. J. Syst. Evol. Microbiol.">
        <title>The Global Catalogue of Microorganisms (GCM) 10K type strain sequencing project: providing services to taxonomists for standard genome sequencing and annotation.</title>
        <authorList>
            <consortium name="The Broad Institute Genomics Platform"/>
            <consortium name="The Broad Institute Genome Sequencing Center for Infectious Disease"/>
            <person name="Wu L."/>
            <person name="Ma J."/>
        </authorList>
    </citation>
    <scope>NUCLEOTIDE SEQUENCE [LARGE SCALE GENOMIC DNA]</scope>
    <source>
        <strain evidence="3">JCM 17923</strain>
    </source>
</reference>
<evidence type="ECO:0000259" key="1">
    <source>
        <dbReference type="Pfam" id="PF10544"/>
    </source>
</evidence>
<dbReference type="Proteomes" id="UP001501153">
    <property type="component" value="Unassembled WGS sequence"/>
</dbReference>
<gene>
    <name evidence="2" type="ORF">GCM10023185_29750</name>
</gene>
<accession>A0ABP8ILA5</accession>
<protein>
    <submittedName>
        <fullName evidence="2">Zinc-ribbon domain-containing protein</fullName>
    </submittedName>
</protein>
<dbReference type="InterPro" id="IPR018306">
    <property type="entry name" value="Phage_T5_Orf172_DNA-bd"/>
</dbReference>
<comment type="caution">
    <text evidence="2">The sequence shown here is derived from an EMBL/GenBank/DDBJ whole genome shotgun (WGS) entry which is preliminary data.</text>
</comment>
<evidence type="ECO:0000313" key="3">
    <source>
        <dbReference type="Proteomes" id="UP001501153"/>
    </source>
</evidence>